<proteinExistence type="predicted"/>
<comment type="caution">
    <text evidence="2">The sequence shown here is derived from an EMBL/GenBank/DDBJ whole genome shotgun (WGS) entry which is preliminary data.</text>
</comment>
<dbReference type="Proteomes" id="UP001159363">
    <property type="component" value="Chromosome 3"/>
</dbReference>
<sequence>MQAVLAAFSYSRASQKGPTGQPAHRLTKRRGSRWITPQQRWTAYPAPAAARGGIAPLLLSQYSAPVATYPFPVTLLKFADIRRALLHTVELLDEETSDFTHKADLSWYSLIGAGTAGLGKREVLGSNPSLYQGEPGSIHGGKKRVGGGGHFRFSHVGIVPEDAAGRRVSSGISRLPLPCIPVLLHIHISSHSSALKTSEVSMERRRNARSRGRGDGRLPGKTRRTATISHMRKSGDDPAGTRTRFALVGGEQSNHYTTPRAPFGQVERARTVRVDPPVFGITRHSADRSRCCRKSPLEIFQPETTGRLKVARRGVERGVARVRTRAVGRQIEISEVRDLVLGQAVTHARREMITVRYSERDSRNKHALGGVRRTAERVTEVSKEHNLLVKLCFCAASYRMEVSLTAQSPAPQSGGAPTDCAPGDRLEKSRSDFPRFPTKIAPWRILEWFLTKGRFLLLLRSSFPEQLTPALTTSLSTRRGSRYNHCQRHNQSQRLASRFTVSLYQPLGYRMLLQGILRSDKPAAGFDCAAGNVHIFCHHGMDKSQMQKEWEAGVISSRSYLRSQRSPARGAQRSQAQCWQTSLFKHARPRVCVNEELTSCPCVEACACFDAARDAKGGKGGARELRRQLPSARNRR</sequence>
<feature type="compositionally biased region" description="Basic and acidic residues" evidence="1">
    <location>
        <begin position="422"/>
        <end position="431"/>
    </location>
</feature>
<dbReference type="EMBL" id="JARBHB010000003">
    <property type="protein sequence ID" value="KAJ8888315.1"/>
    <property type="molecule type" value="Genomic_DNA"/>
</dbReference>
<evidence type="ECO:0000313" key="3">
    <source>
        <dbReference type="Proteomes" id="UP001159363"/>
    </source>
</evidence>
<keyword evidence="3" id="KW-1185">Reference proteome</keyword>
<organism evidence="2 3">
    <name type="scientific">Dryococelus australis</name>
    <dbReference type="NCBI Taxonomy" id="614101"/>
    <lineage>
        <taxon>Eukaryota</taxon>
        <taxon>Metazoa</taxon>
        <taxon>Ecdysozoa</taxon>
        <taxon>Arthropoda</taxon>
        <taxon>Hexapoda</taxon>
        <taxon>Insecta</taxon>
        <taxon>Pterygota</taxon>
        <taxon>Neoptera</taxon>
        <taxon>Polyneoptera</taxon>
        <taxon>Phasmatodea</taxon>
        <taxon>Verophasmatodea</taxon>
        <taxon>Anareolatae</taxon>
        <taxon>Phasmatidae</taxon>
        <taxon>Eurycanthinae</taxon>
        <taxon>Dryococelus</taxon>
    </lineage>
</organism>
<feature type="region of interest" description="Disordered" evidence="1">
    <location>
        <begin position="614"/>
        <end position="636"/>
    </location>
</feature>
<protein>
    <submittedName>
        <fullName evidence="2">Uncharacterized protein</fullName>
    </submittedName>
</protein>
<name>A0ABQ9HVA7_9NEOP</name>
<gene>
    <name evidence="2" type="ORF">PR048_007802</name>
</gene>
<accession>A0ABQ9HVA7</accession>
<evidence type="ECO:0000256" key="1">
    <source>
        <dbReference type="SAM" id="MobiDB-lite"/>
    </source>
</evidence>
<evidence type="ECO:0000313" key="2">
    <source>
        <dbReference type="EMBL" id="KAJ8888315.1"/>
    </source>
</evidence>
<feature type="compositionally biased region" description="Basic and acidic residues" evidence="1">
    <location>
        <begin position="614"/>
        <end position="627"/>
    </location>
</feature>
<feature type="region of interest" description="Disordered" evidence="1">
    <location>
        <begin position="197"/>
        <end position="222"/>
    </location>
</feature>
<reference evidence="2 3" key="1">
    <citation type="submission" date="2023-02" db="EMBL/GenBank/DDBJ databases">
        <title>LHISI_Scaffold_Assembly.</title>
        <authorList>
            <person name="Stuart O.P."/>
            <person name="Cleave R."/>
            <person name="Magrath M.J.L."/>
            <person name="Mikheyev A.S."/>
        </authorList>
    </citation>
    <scope>NUCLEOTIDE SEQUENCE [LARGE SCALE GENOMIC DNA]</scope>
    <source>
        <strain evidence="2">Daus_M_001</strain>
        <tissue evidence="2">Leg muscle</tissue>
    </source>
</reference>
<feature type="region of interest" description="Disordered" evidence="1">
    <location>
        <begin position="407"/>
        <end position="431"/>
    </location>
</feature>